<gene>
    <name evidence="2" type="ORF">JEQ47_17550</name>
</gene>
<dbReference type="Proteomes" id="UP000602124">
    <property type="component" value="Unassembled WGS sequence"/>
</dbReference>
<evidence type="ECO:0000313" key="3">
    <source>
        <dbReference type="Proteomes" id="UP000602124"/>
    </source>
</evidence>
<comment type="caution">
    <text evidence="2">The sequence shown here is derived from an EMBL/GenBank/DDBJ whole genome shotgun (WGS) entry which is preliminary data.</text>
</comment>
<accession>A0A934ITL7</accession>
<feature type="domain" description="Bacterial bifunctional deaminase-reductase C-terminal" evidence="1">
    <location>
        <begin position="2"/>
        <end position="176"/>
    </location>
</feature>
<dbReference type="InterPro" id="IPR050765">
    <property type="entry name" value="Riboflavin_Biosynth_HTPR"/>
</dbReference>
<dbReference type="PANTHER" id="PTHR38011">
    <property type="entry name" value="DIHYDROFOLATE REDUCTASE FAMILY PROTEIN (AFU_ORTHOLOGUE AFUA_8G06820)"/>
    <property type="match status" value="1"/>
</dbReference>
<reference evidence="2" key="1">
    <citation type="submission" date="2020-12" db="EMBL/GenBank/DDBJ databases">
        <title>Devosia sp. MSA67 isolated from Mo River.</title>
        <authorList>
            <person name="Ma F."/>
            <person name="Zi Z."/>
        </authorList>
    </citation>
    <scope>NUCLEOTIDE SEQUENCE</scope>
    <source>
        <strain evidence="2">MSA67</strain>
    </source>
</reference>
<name>A0A934ITL7_9HYPH</name>
<dbReference type="InterPro" id="IPR002734">
    <property type="entry name" value="RibDG_C"/>
</dbReference>
<dbReference type="PANTHER" id="PTHR38011:SF2">
    <property type="entry name" value="BIFUNCTIONAL DEAMINASE-REDUCTASE DOMAIN PROTEIN"/>
    <property type="match status" value="1"/>
</dbReference>
<dbReference type="EMBL" id="JAEKMH010000004">
    <property type="protein sequence ID" value="MBJ3786534.1"/>
    <property type="molecule type" value="Genomic_DNA"/>
</dbReference>
<proteinExistence type="predicted"/>
<dbReference type="Gene3D" id="3.40.430.10">
    <property type="entry name" value="Dihydrofolate Reductase, subunit A"/>
    <property type="match status" value="1"/>
</dbReference>
<dbReference type="SUPFAM" id="SSF53597">
    <property type="entry name" value="Dihydrofolate reductase-like"/>
    <property type="match status" value="1"/>
</dbReference>
<dbReference type="Pfam" id="PF01872">
    <property type="entry name" value="RibD_C"/>
    <property type="match status" value="1"/>
</dbReference>
<evidence type="ECO:0000259" key="1">
    <source>
        <dbReference type="Pfam" id="PF01872"/>
    </source>
</evidence>
<organism evidence="2 3">
    <name type="scientific">Devosia sediminis</name>
    <dbReference type="NCBI Taxonomy" id="2798801"/>
    <lineage>
        <taxon>Bacteria</taxon>
        <taxon>Pseudomonadati</taxon>
        <taxon>Pseudomonadota</taxon>
        <taxon>Alphaproteobacteria</taxon>
        <taxon>Hyphomicrobiales</taxon>
        <taxon>Devosiaceae</taxon>
        <taxon>Devosia</taxon>
    </lineage>
</organism>
<keyword evidence="3" id="KW-1185">Reference proteome</keyword>
<dbReference type="AlphaFoldDB" id="A0A934ITL7"/>
<dbReference type="RefSeq" id="WP_198877713.1">
    <property type="nucleotide sequence ID" value="NZ_JAEKMH010000004.1"/>
</dbReference>
<dbReference type="InterPro" id="IPR024072">
    <property type="entry name" value="DHFR-like_dom_sf"/>
</dbReference>
<dbReference type="GO" id="GO:0008703">
    <property type="term" value="F:5-amino-6-(5-phosphoribosylamino)uracil reductase activity"/>
    <property type="evidence" value="ECO:0007669"/>
    <property type="project" value="InterPro"/>
</dbReference>
<dbReference type="GO" id="GO:0009231">
    <property type="term" value="P:riboflavin biosynthetic process"/>
    <property type="evidence" value="ECO:0007669"/>
    <property type="project" value="InterPro"/>
</dbReference>
<evidence type="ECO:0000313" key="2">
    <source>
        <dbReference type="EMBL" id="MBJ3786534.1"/>
    </source>
</evidence>
<protein>
    <submittedName>
        <fullName evidence="2">Dihydrofolate reductase family protein</fullName>
    </submittedName>
</protein>
<sequence>MRKVTAGLFHSVDGVVEAPDQFQFDSFDDELGALLGGVMGEVDTVLLGRVGWSEWAGYWPTAEHDQDFGAFINGVPKYVASNTLKPGDMAQWQNSKLIEGDVLDFVRNLKAQTGGEIAVMGGISLVRQLIFAGLMDELSLITHPVVAGRGRHLFEQGDPTTRLELVRCDVTSKGNVVQVYRKKAE</sequence>